<dbReference type="Proteomes" id="UP000635606">
    <property type="component" value="Unassembled WGS sequence"/>
</dbReference>
<dbReference type="GO" id="GO:0003700">
    <property type="term" value="F:DNA-binding transcription factor activity"/>
    <property type="evidence" value="ECO:0007669"/>
    <property type="project" value="InterPro"/>
</dbReference>
<evidence type="ECO:0000256" key="1">
    <source>
        <dbReference type="SAM" id="MobiDB-lite"/>
    </source>
</evidence>
<dbReference type="AlphaFoldDB" id="A0A8J4A0N6"/>
<dbReference type="PROSITE" id="PS50801">
    <property type="entry name" value="STAS"/>
    <property type="match status" value="1"/>
</dbReference>
<keyword evidence="4" id="KW-1185">Reference proteome</keyword>
<name>A0A8J4A0N6_9ACTN</name>
<gene>
    <name evidence="3" type="ORF">Voc01_079530</name>
</gene>
<dbReference type="EMBL" id="BOPH01000108">
    <property type="protein sequence ID" value="GIJ73036.1"/>
    <property type="molecule type" value="Genomic_DNA"/>
</dbReference>
<sequence>MDLATFEKWQADGVHVVTVTGALDSSAAVQLRLVLYGCADARADRVVIDLARVRLIDASSINVLLAVRERMHRRGAATPAERARLRDRVIALVRSLDRFDPGNGTDFAAYATPTVVGSLRRHFRDHGWMVRPPPRWSPASPHTSTRTTAGSSRR</sequence>
<dbReference type="InterPro" id="IPR036513">
    <property type="entry name" value="STAS_dom_sf"/>
</dbReference>
<dbReference type="Gene3D" id="1.20.120.1810">
    <property type="match status" value="1"/>
</dbReference>
<dbReference type="SUPFAM" id="SSF88946">
    <property type="entry name" value="Sigma2 domain of RNA polymerase sigma factors"/>
    <property type="match status" value="1"/>
</dbReference>
<accession>A0A8J4A0N6</accession>
<feature type="compositionally biased region" description="Low complexity" evidence="1">
    <location>
        <begin position="143"/>
        <end position="154"/>
    </location>
</feature>
<feature type="domain" description="STAS" evidence="2">
    <location>
        <begin position="4"/>
        <end position="75"/>
    </location>
</feature>
<dbReference type="SUPFAM" id="SSF52091">
    <property type="entry name" value="SpoIIaa-like"/>
    <property type="match status" value="1"/>
</dbReference>
<reference evidence="3" key="1">
    <citation type="submission" date="2021-01" db="EMBL/GenBank/DDBJ databases">
        <title>Whole genome shotgun sequence of Virgisporangium ochraceum NBRC 16418.</title>
        <authorList>
            <person name="Komaki H."/>
            <person name="Tamura T."/>
        </authorList>
    </citation>
    <scope>NUCLEOTIDE SEQUENCE</scope>
    <source>
        <strain evidence="3">NBRC 16418</strain>
    </source>
</reference>
<comment type="caution">
    <text evidence="3">The sequence shown here is derived from an EMBL/GenBank/DDBJ whole genome shotgun (WGS) entry which is preliminary data.</text>
</comment>
<dbReference type="GO" id="GO:0006352">
    <property type="term" value="P:DNA-templated transcription initiation"/>
    <property type="evidence" value="ECO:0007669"/>
    <property type="project" value="InterPro"/>
</dbReference>
<evidence type="ECO:0000259" key="2">
    <source>
        <dbReference type="PROSITE" id="PS50801"/>
    </source>
</evidence>
<dbReference type="Gene3D" id="3.30.750.24">
    <property type="entry name" value="STAS domain"/>
    <property type="match status" value="1"/>
</dbReference>
<evidence type="ECO:0000313" key="4">
    <source>
        <dbReference type="Proteomes" id="UP000635606"/>
    </source>
</evidence>
<organism evidence="3 4">
    <name type="scientific">Virgisporangium ochraceum</name>
    <dbReference type="NCBI Taxonomy" id="65505"/>
    <lineage>
        <taxon>Bacteria</taxon>
        <taxon>Bacillati</taxon>
        <taxon>Actinomycetota</taxon>
        <taxon>Actinomycetes</taxon>
        <taxon>Micromonosporales</taxon>
        <taxon>Micromonosporaceae</taxon>
        <taxon>Virgisporangium</taxon>
    </lineage>
</organism>
<feature type="region of interest" description="Disordered" evidence="1">
    <location>
        <begin position="130"/>
        <end position="154"/>
    </location>
</feature>
<evidence type="ECO:0000313" key="3">
    <source>
        <dbReference type="EMBL" id="GIJ73036.1"/>
    </source>
</evidence>
<dbReference type="CDD" id="cd07043">
    <property type="entry name" value="STAS_anti-anti-sigma_factors"/>
    <property type="match status" value="1"/>
</dbReference>
<dbReference type="InterPro" id="IPR007627">
    <property type="entry name" value="RNA_pol_sigma70_r2"/>
</dbReference>
<dbReference type="RefSeq" id="WP_203932864.1">
    <property type="nucleotide sequence ID" value="NZ_BOPH01000108.1"/>
</dbReference>
<dbReference type="Pfam" id="PF04542">
    <property type="entry name" value="Sigma70_r2"/>
    <property type="match status" value="1"/>
</dbReference>
<dbReference type="InterPro" id="IPR013325">
    <property type="entry name" value="RNA_pol_sigma_r2"/>
</dbReference>
<dbReference type="InterPro" id="IPR002645">
    <property type="entry name" value="STAS_dom"/>
</dbReference>
<protein>
    <recommendedName>
        <fullName evidence="2">STAS domain-containing protein</fullName>
    </recommendedName>
</protein>
<proteinExistence type="predicted"/>
<dbReference type="Pfam" id="PF01740">
    <property type="entry name" value="STAS"/>
    <property type="match status" value="1"/>
</dbReference>